<dbReference type="InterPro" id="IPR003607">
    <property type="entry name" value="HD/PDEase_dom"/>
</dbReference>
<dbReference type="AlphaFoldDB" id="A0A0D2J1T3"/>
<evidence type="ECO:0000313" key="3">
    <source>
        <dbReference type="Proteomes" id="UP000053617"/>
    </source>
</evidence>
<protein>
    <recommendedName>
        <fullName evidence="1">HD domain-containing protein</fullName>
    </recommendedName>
</protein>
<keyword evidence="3" id="KW-1185">Reference proteome</keyword>
<organism evidence="2 3">
    <name type="scientific">Rhinocladiella mackenziei CBS 650.93</name>
    <dbReference type="NCBI Taxonomy" id="1442369"/>
    <lineage>
        <taxon>Eukaryota</taxon>
        <taxon>Fungi</taxon>
        <taxon>Dikarya</taxon>
        <taxon>Ascomycota</taxon>
        <taxon>Pezizomycotina</taxon>
        <taxon>Eurotiomycetes</taxon>
        <taxon>Chaetothyriomycetidae</taxon>
        <taxon>Chaetothyriales</taxon>
        <taxon>Herpotrichiellaceae</taxon>
        <taxon>Rhinocladiella</taxon>
    </lineage>
</organism>
<dbReference type="PANTHER" id="PTHR35569:SF1">
    <property type="entry name" value="CYANAMIDE HYDRATASE DDI2-RELATED"/>
    <property type="match status" value="1"/>
</dbReference>
<dbReference type="CDD" id="cd00077">
    <property type="entry name" value="HDc"/>
    <property type="match status" value="1"/>
</dbReference>
<dbReference type="Proteomes" id="UP000053617">
    <property type="component" value="Unassembled WGS sequence"/>
</dbReference>
<dbReference type="Pfam" id="PF01966">
    <property type="entry name" value="HD"/>
    <property type="match status" value="1"/>
</dbReference>
<sequence>MAASQSLPTKVIAGVTVPDTPLITKAIDFVRQYSTDDTFNHIIRSFLLGFIIADKILPDRDREAHAVAAVMHDLGFPIGHPPHSEIISKDKRFEVDGANAARNFLKREAPDWDKHRLQLVWDAIALHTTGSIVFEKEPEVQACSYGIWADFQGPDRVPGELLGWDEYNRVVKAGWTVPSAEKILHADFPCPQEYPRLGLMKGLKANMCHLCELKPQTTYDNTVGEWGDRYVEGYSRKGKLTQDLLETCNLDDL</sequence>
<dbReference type="RefSeq" id="XP_013276787.1">
    <property type="nucleotide sequence ID" value="XM_013421333.1"/>
</dbReference>
<evidence type="ECO:0000313" key="2">
    <source>
        <dbReference type="EMBL" id="KIX09651.1"/>
    </source>
</evidence>
<dbReference type="OrthoDB" id="2378324at2759"/>
<dbReference type="SUPFAM" id="SSF109604">
    <property type="entry name" value="HD-domain/PDEase-like"/>
    <property type="match status" value="1"/>
</dbReference>
<dbReference type="STRING" id="1442369.A0A0D2J1T3"/>
<gene>
    <name evidence="2" type="ORF">Z518_00732</name>
</gene>
<dbReference type="GeneID" id="25288803"/>
<dbReference type="Gene3D" id="1.10.3210.10">
    <property type="entry name" value="Hypothetical protein af1432"/>
    <property type="match status" value="1"/>
</dbReference>
<reference evidence="2 3" key="1">
    <citation type="submission" date="2015-01" db="EMBL/GenBank/DDBJ databases">
        <title>The Genome Sequence of Rhinocladiella mackenzie CBS 650.93.</title>
        <authorList>
            <consortium name="The Broad Institute Genomics Platform"/>
            <person name="Cuomo C."/>
            <person name="de Hoog S."/>
            <person name="Gorbushina A."/>
            <person name="Stielow B."/>
            <person name="Teixiera M."/>
            <person name="Abouelleil A."/>
            <person name="Chapman S.B."/>
            <person name="Priest M."/>
            <person name="Young S.K."/>
            <person name="Wortman J."/>
            <person name="Nusbaum C."/>
            <person name="Birren B."/>
        </authorList>
    </citation>
    <scope>NUCLEOTIDE SEQUENCE [LARGE SCALE GENOMIC DNA]</scope>
    <source>
        <strain evidence="2 3">CBS 650.93</strain>
    </source>
</reference>
<proteinExistence type="predicted"/>
<accession>A0A0D2J1T3</accession>
<dbReference type="VEuPathDB" id="FungiDB:Z518_00732"/>
<name>A0A0D2J1T3_9EURO</name>
<feature type="domain" description="HD" evidence="1">
    <location>
        <begin position="38"/>
        <end position="132"/>
    </location>
</feature>
<dbReference type="InterPro" id="IPR006674">
    <property type="entry name" value="HD_domain"/>
</dbReference>
<dbReference type="EMBL" id="KN847475">
    <property type="protein sequence ID" value="KIX09651.1"/>
    <property type="molecule type" value="Genomic_DNA"/>
</dbReference>
<dbReference type="PANTHER" id="PTHR35569">
    <property type="entry name" value="CYANAMIDE HYDRATASE DDI2-RELATED"/>
    <property type="match status" value="1"/>
</dbReference>
<dbReference type="HOGENOM" id="CLU_070871_1_1_1"/>
<evidence type="ECO:0000259" key="1">
    <source>
        <dbReference type="Pfam" id="PF01966"/>
    </source>
</evidence>